<gene>
    <name evidence="3" type="ORF">ASPZODRAFT_14851</name>
</gene>
<dbReference type="InterPro" id="IPR011058">
    <property type="entry name" value="Cyanovirin-N"/>
</dbReference>
<evidence type="ECO:0000256" key="1">
    <source>
        <dbReference type="SAM" id="MobiDB-lite"/>
    </source>
</evidence>
<dbReference type="VEuPathDB" id="FungiDB:ASPZODRAFT_14851"/>
<evidence type="ECO:0000259" key="2">
    <source>
        <dbReference type="SMART" id="SM01111"/>
    </source>
</evidence>
<dbReference type="SMART" id="SM01111">
    <property type="entry name" value="CVNH"/>
    <property type="match status" value="1"/>
</dbReference>
<sequence>MAPRYHFHESAKEIRLDGWTLRAKLRRNNGDWVDVSLPLGDCLGNKNGTFQWGGQYVDQSAQNPTLVYWEGYPILRASLKDNNGIFHERDFNLSDKIGNGNGKFIVDFAAMSFSSYYYSSATNSSDGTTTTGHRYSTASHTDPEGNTVVRTAHQDLGQPAVVEERRYDRTGQMVLPAVSGDATKRITELDESGTEASLHDPGTKY</sequence>
<dbReference type="PANTHER" id="PTHR42076">
    <property type="entry name" value="CYANOVIRIN-N HOMOLOG"/>
    <property type="match status" value="1"/>
</dbReference>
<dbReference type="AlphaFoldDB" id="A0A1L9SNC3"/>
<organism evidence="3 4">
    <name type="scientific">Penicilliopsis zonata CBS 506.65</name>
    <dbReference type="NCBI Taxonomy" id="1073090"/>
    <lineage>
        <taxon>Eukaryota</taxon>
        <taxon>Fungi</taxon>
        <taxon>Dikarya</taxon>
        <taxon>Ascomycota</taxon>
        <taxon>Pezizomycotina</taxon>
        <taxon>Eurotiomycetes</taxon>
        <taxon>Eurotiomycetidae</taxon>
        <taxon>Eurotiales</taxon>
        <taxon>Aspergillaceae</taxon>
        <taxon>Penicilliopsis</taxon>
    </lineage>
</organism>
<dbReference type="STRING" id="1073090.A0A1L9SNC3"/>
<feature type="domain" description="Cyanovirin-N" evidence="2">
    <location>
        <begin position="6"/>
        <end position="106"/>
    </location>
</feature>
<name>A0A1L9SNC3_9EURO</name>
<proteinExistence type="predicted"/>
<evidence type="ECO:0000313" key="4">
    <source>
        <dbReference type="Proteomes" id="UP000184188"/>
    </source>
</evidence>
<dbReference type="OrthoDB" id="4161095at2759"/>
<feature type="compositionally biased region" description="Polar residues" evidence="1">
    <location>
        <begin position="126"/>
        <end position="140"/>
    </location>
</feature>
<reference evidence="4" key="1">
    <citation type="journal article" date="2017" name="Genome Biol.">
        <title>Comparative genomics reveals high biological diversity and specific adaptations in the industrially and medically important fungal genus Aspergillus.</title>
        <authorList>
            <person name="de Vries R.P."/>
            <person name="Riley R."/>
            <person name="Wiebenga A."/>
            <person name="Aguilar-Osorio G."/>
            <person name="Amillis S."/>
            <person name="Uchima C.A."/>
            <person name="Anderluh G."/>
            <person name="Asadollahi M."/>
            <person name="Askin M."/>
            <person name="Barry K."/>
            <person name="Battaglia E."/>
            <person name="Bayram O."/>
            <person name="Benocci T."/>
            <person name="Braus-Stromeyer S.A."/>
            <person name="Caldana C."/>
            <person name="Canovas D."/>
            <person name="Cerqueira G.C."/>
            <person name="Chen F."/>
            <person name="Chen W."/>
            <person name="Choi C."/>
            <person name="Clum A."/>
            <person name="Dos Santos R.A."/>
            <person name="Damasio A.R."/>
            <person name="Diallinas G."/>
            <person name="Emri T."/>
            <person name="Fekete E."/>
            <person name="Flipphi M."/>
            <person name="Freyberg S."/>
            <person name="Gallo A."/>
            <person name="Gournas C."/>
            <person name="Habgood R."/>
            <person name="Hainaut M."/>
            <person name="Harispe M.L."/>
            <person name="Henrissat B."/>
            <person name="Hilden K.S."/>
            <person name="Hope R."/>
            <person name="Hossain A."/>
            <person name="Karabika E."/>
            <person name="Karaffa L."/>
            <person name="Karanyi Z."/>
            <person name="Krasevec N."/>
            <person name="Kuo A."/>
            <person name="Kusch H."/>
            <person name="LaButti K."/>
            <person name="Lagendijk E.L."/>
            <person name="Lapidus A."/>
            <person name="Levasseur A."/>
            <person name="Lindquist E."/>
            <person name="Lipzen A."/>
            <person name="Logrieco A.F."/>
            <person name="MacCabe A."/>
            <person name="Maekelae M.R."/>
            <person name="Malavazi I."/>
            <person name="Melin P."/>
            <person name="Meyer V."/>
            <person name="Mielnichuk N."/>
            <person name="Miskei M."/>
            <person name="Molnar A.P."/>
            <person name="Mule G."/>
            <person name="Ngan C.Y."/>
            <person name="Orejas M."/>
            <person name="Orosz E."/>
            <person name="Ouedraogo J.P."/>
            <person name="Overkamp K.M."/>
            <person name="Park H.-S."/>
            <person name="Perrone G."/>
            <person name="Piumi F."/>
            <person name="Punt P.J."/>
            <person name="Ram A.F."/>
            <person name="Ramon A."/>
            <person name="Rauscher S."/>
            <person name="Record E."/>
            <person name="Riano-Pachon D.M."/>
            <person name="Robert V."/>
            <person name="Roehrig J."/>
            <person name="Ruller R."/>
            <person name="Salamov A."/>
            <person name="Salih N.S."/>
            <person name="Samson R.A."/>
            <person name="Sandor E."/>
            <person name="Sanguinetti M."/>
            <person name="Schuetze T."/>
            <person name="Sepcic K."/>
            <person name="Shelest E."/>
            <person name="Sherlock G."/>
            <person name="Sophianopoulou V."/>
            <person name="Squina F.M."/>
            <person name="Sun H."/>
            <person name="Susca A."/>
            <person name="Todd R.B."/>
            <person name="Tsang A."/>
            <person name="Unkles S.E."/>
            <person name="van de Wiele N."/>
            <person name="van Rossen-Uffink D."/>
            <person name="Oliveira J.V."/>
            <person name="Vesth T.C."/>
            <person name="Visser J."/>
            <person name="Yu J.-H."/>
            <person name="Zhou M."/>
            <person name="Andersen M.R."/>
            <person name="Archer D.B."/>
            <person name="Baker S.E."/>
            <person name="Benoit I."/>
            <person name="Brakhage A.A."/>
            <person name="Braus G.H."/>
            <person name="Fischer R."/>
            <person name="Frisvad J.C."/>
            <person name="Goldman G.H."/>
            <person name="Houbraken J."/>
            <person name="Oakley B."/>
            <person name="Pocsi I."/>
            <person name="Scazzocchio C."/>
            <person name="Seiboth B."/>
            <person name="vanKuyk P.A."/>
            <person name="Wortman J."/>
            <person name="Dyer P.S."/>
            <person name="Grigoriev I.V."/>
        </authorList>
    </citation>
    <scope>NUCLEOTIDE SEQUENCE [LARGE SCALE GENOMIC DNA]</scope>
    <source>
        <strain evidence="4">CBS 506.65</strain>
    </source>
</reference>
<protein>
    <recommendedName>
        <fullName evidence="2">Cyanovirin-N domain-containing protein</fullName>
    </recommendedName>
</protein>
<dbReference type="Proteomes" id="UP000184188">
    <property type="component" value="Unassembled WGS sequence"/>
</dbReference>
<dbReference type="PANTHER" id="PTHR42076:SF1">
    <property type="entry name" value="CYANOVIRIN-N DOMAIN-CONTAINING PROTEIN"/>
    <property type="match status" value="1"/>
</dbReference>
<feature type="region of interest" description="Disordered" evidence="1">
    <location>
        <begin position="122"/>
        <end position="145"/>
    </location>
</feature>
<accession>A0A1L9SNC3</accession>
<dbReference type="InterPro" id="IPR036673">
    <property type="entry name" value="Cyanovirin-N_sf"/>
</dbReference>
<dbReference type="SUPFAM" id="SSF51322">
    <property type="entry name" value="Cyanovirin-N"/>
    <property type="match status" value="1"/>
</dbReference>
<dbReference type="Gene3D" id="2.30.60.10">
    <property type="entry name" value="Cyanovirin-N"/>
    <property type="match status" value="1"/>
</dbReference>
<dbReference type="GeneID" id="34611846"/>
<dbReference type="Pfam" id="PF08881">
    <property type="entry name" value="CVNH"/>
    <property type="match status" value="1"/>
</dbReference>
<dbReference type="RefSeq" id="XP_022583235.1">
    <property type="nucleotide sequence ID" value="XM_022725381.1"/>
</dbReference>
<keyword evidence="4" id="KW-1185">Reference proteome</keyword>
<dbReference type="EMBL" id="KV878339">
    <property type="protein sequence ID" value="OJJ48725.1"/>
    <property type="molecule type" value="Genomic_DNA"/>
</dbReference>
<evidence type="ECO:0000313" key="3">
    <source>
        <dbReference type="EMBL" id="OJJ48725.1"/>
    </source>
</evidence>